<evidence type="ECO:0000313" key="2">
    <source>
        <dbReference type="EMBL" id="SFI80811.1"/>
    </source>
</evidence>
<dbReference type="EMBL" id="FORM01000002">
    <property type="protein sequence ID" value="SFI80811.1"/>
    <property type="molecule type" value="Genomic_DNA"/>
</dbReference>
<organism evidence="2 3">
    <name type="scientific">Olleya namhaensis</name>
    <dbReference type="NCBI Taxonomy" id="1144750"/>
    <lineage>
        <taxon>Bacteria</taxon>
        <taxon>Pseudomonadati</taxon>
        <taxon>Bacteroidota</taxon>
        <taxon>Flavobacteriia</taxon>
        <taxon>Flavobacteriales</taxon>
        <taxon>Flavobacteriaceae</taxon>
    </lineage>
</organism>
<evidence type="ECO:0000313" key="3">
    <source>
        <dbReference type="Proteomes" id="UP000199559"/>
    </source>
</evidence>
<sequence length="88" mass="10160">MGGEGAMMAANQSLKSNRSMMAKRKEKSFSFVTNSTEKTEYNLPKITEQKILMLRKKLQQEQKLRRTKQVVVLSVVMLILIGTLIYYM</sequence>
<dbReference type="Proteomes" id="UP000199559">
    <property type="component" value="Unassembled WGS sequence"/>
</dbReference>
<proteinExistence type="predicted"/>
<keyword evidence="1" id="KW-0472">Membrane</keyword>
<dbReference type="RefSeq" id="WP_090837853.1">
    <property type="nucleotide sequence ID" value="NZ_CANLBQ010000002.1"/>
</dbReference>
<name>A0A1I3L7V7_9FLAO</name>
<protein>
    <submittedName>
        <fullName evidence="2">Uncharacterized protein</fullName>
    </submittedName>
</protein>
<gene>
    <name evidence="2" type="ORF">SAMN05443431_102276</name>
</gene>
<keyword evidence="1" id="KW-0812">Transmembrane</keyword>
<feature type="transmembrane region" description="Helical" evidence="1">
    <location>
        <begin position="70"/>
        <end position="87"/>
    </location>
</feature>
<accession>A0A1I3L7V7</accession>
<dbReference type="AlphaFoldDB" id="A0A1I3L7V7"/>
<keyword evidence="3" id="KW-1185">Reference proteome</keyword>
<reference evidence="3" key="1">
    <citation type="submission" date="2016-10" db="EMBL/GenBank/DDBJ databases">
        <authorList>
            <person name="Varghese N."/>
            <person name="Submissions S."/>
        </authorList>
    </citation>
    <scope>NUCLEOTIDE SEQUENCE [LARGE SCALE GENOMIC DNA]</scope>
    <source>
        <strain evidence="3">DSM 28881</strain>
    </source>
</reference>
<keyword evidence="1" id="KW-1133">Transmembrane helix</keyword>
<evidence type="ECO:0000256" key="1">
    <source>
        <dbReference type="SAM" id="Phobius"/>
    </source>
</evidence>